<keyword evidence="1" id="KW-0479">Metal-binding</keyword>
<dbReference type="AlphaFoldDB" id="A0A846QGD0"/>
<keyword evidence="2" id="KW-0408">Iron</keyword>
<dbReference type="Gene3D" id="1.10.1060.10">
    <property type="entry name" value="Alpha-helical ferredoxin"/>
    <property type="match status" value="1"/>
</dbReference>
<dbReference type="EMBL" id="JAATJA010000001">
    <property type="protein sequence ID" value="NJB67291.1"/>
    <property type="molecule type" value="Genomic_DNA"/>
</dbReference>
<dbReference type="InterPro" id="IPR017896">
    <property type="entry name" value="4Fe4S_Fe-S-bd"/>
</dbReference>
<dbReference type="GO" id="GO:0051536">
    <property type="term" value="F:iron-sulfur cluster binding"/>
    <property type="evidence" value="ECO:0007669"/>
    <property type="project" value="UniProtKB-KW"/>
</dbReference>
<keyword evidence="6" id="KW-1185">Reference proteome</keyword>
<dbReference type="SUPFAM" id="SSF46548">
    <property type="entry name" value="alpha-helical ferredoxin"/>
    <property type="match status" value="1"/>
</dbReference>
<evidence type="ECO:0000313" key="5">
    <source>
        <dbReference type="EMBL" id="NJB67291.1"/>
    </source>
</evidence>
<name>A0A846QGD0_9BACT</name>
<evidence type="ECO:0000256" key="2">
    <source>
        <dbReference type="ARBA" id="ARBA00023004"/>
    </source>
</evidence>
<dbReference type="GO" id="GO:0008863">
    <property type="term" value="F:formate dehydrogenase (NAD+) activity"/>
    <property type="evidence" value="ECO:0007669"/>
    <property type="project" value="UniProtKB-EC"/>
</dbReference>
<feature type="domain" description="4Fe-4S ferredoxin-type" evidence="4">
    <location>
        <begin position="310"/>
        <end position="339"/>
    </location>
</feature>
<accession>A0A846QGD0</accession>
<gene>
    <name evidence="5" type="ORF">GGQ74_000931</name>
</gene>
<dbReference type="Pfam" id="PF13183">
    <property type="entry name" value="Fer4_8"/>
    <property type="match status" value="1"/>
</dbReference>
<sequence length="383" mass="41006">MATTVRIEAADGGVLRGMQDFLGRLLASGKVGGVVVPVHLFGKGMPMPTLVTDPEGLGRADPLAPAFPLNGAKLVSRLTRGRSGEKIAAVMRPCEIRAFVELVKLNQGSMDDVYIIGVDCHGAFSNTDYPRFVGEADPMAATATFLDARAKGAPGEGVDIARACAVCEHPVPLGADLVVAVFGADIRDHVPLMAASPRGEALLTGLGLAEGSENPQRAGFIEKLVAERMANLERMYAETLESTSSLEGLAQHLSACVNCYNCRVACPVCYCKECVFNTDVFEHQPWQYMGWAKRKGSLKLPTDTVFYHLTRMAHMSTACVGCGQCSNACPNGVHVMELFRTVAARTQASFDYVPGRSLDEAPPLSVFKEDEFQETVSHLAHGG</sequence>
<keyword evidence="5" id="KW-0560">Oxidoreductase</keyword>
<keyword evidence="3" id="KW-0411">Iron-sulfur</keyword>
<dbReference type="InterPro" id="IPR009051">
    <property type="entry name" value="Helical_ferredxn"/>
</dbReference>
<dbReference type="GO" id="GO:0046872">
    <property type="term" value="F:metal ion binding"/>
    <property type="evidence" value="ECO:0007669"/>
    <property type="project" value="UniProtKB-KW"/>
</dbReference>
<evidence type="ECO:0000259" key="4">
    <source>
        <dbReference type="PROSITE" id="PS51379"/>
    </source>
</evidence>
<dbReference type="PROSITE" id="PS51379">
    <property type="entry name" value="4FE4S_FER_2"/>
    <property type="match status" value="1"/>
</dbReference>
<dbReference type="Proteomes" id="UP000580856">
    <property type="component" value="Unassembled WGS sequence"/>
</dbReference>
<protein>
    <submittedName>
        <fullName evidence="5">Formate dehydrogenase subunit beta</fullName>
        <ecNumber evidence="5">1.17.1.9</ecNumber>
    </submittedName>
</protein>
<evidence type="ECO:0000256" key="1">
    <source>
        <dbReference type="ARBA" id="ARBA00022723"/>
    </source>
</evidence>
<dbReference type="RefSeq" id="WP_167940357.1">
    <property type="nucleotide sequence ID" value="NZ_JAATJA010000001.1"/>
</dbReference>
<dbReference type="EC" id="1.17.1.9" evidence="5"/>
<reference evidence="5 6" key="1">
    <citation type="submission" date="2020-03" db="EMBL/GenBank/DDBJ databases">
        <title>Genomic Encyclopedia of Type Strains, Phase IV (KMG-IV): sequencing the most valuable type-strain genomes for metagenomic binning, comparative biology and taxonomic classification.</title>
        <authorList>
            <person name="Goeker M."/>
        </authorList>
    </citation>
    <scope>NUCLEOTIDE SEQUENCE [LARGE SCALE GENOMIC DNA]</scope>
    <source>
        <strain evidence="5 6">DSM 24233</strain>
    </source>
</reference>
<comment type="caution">
    <text evidence="5">The sequence shown here is derived from an EMBL/GenBank/DDBJ whole genome shotgun (WGS) entry which is preliminary data.</text>
</comment>
<dbReference type="PROSITE" id="PS00198">
    <property type="entry name" value="4FE4S_FER_1"/>
    <property type="match status" value="1"/>
</dbReference>
<evidence type="ECO:0000313" key="6">
    <source>
        <dbReference type="Proteomes" id="UP000580856"/>
    </source>
</evidence>
<evidence type="ECO:0000256" key="3">
    <source>
        <dbReference type="ARBA" id="ARBA00023014"/>
    </source>
</evidence>
<organism evidence="5 6">
    <name type="scientific">Desulfobaculum xiamenense</name>
    <dbReference type="NCBI Taxonomy" id="995050"/>
    <lineage>
        <taxon>Bacteria</taxon>
        <taxon>Pseudomonadati</taxon>
        <taxon>Thermodesulfobacteriota</taxon>
        <taxon>Desulfovibrionia</taxon>
        <taxon>Desulfovibrionales</taxon>
        <taxon>Desulfovibrionaceae</taxon>
        <taxon>Desulfobaculum</taxon>
    </lineage>
</organism>
<dbReference type="InterPro" id="IPR017900">
    <property type="entry name" value="4Fe4S_Fe_S_CS"/>
</dbReference>
<proteinExistence type="predicted"/>